<dbReference type="VEuPathDB" id="VectorBase:ACUA009024"/>
<evidence type="ECO:0000313" key="3">
    <source>
        <dbReference type="Proteomes" id="UP000075883"/>
    </source>
</evidence>
<reference evidence="3" key="1">
    <citation type="submission" date="2013-09" db="EMBL/GenBank/DDBJ databases">
        <title>The Genome Sequence of Anopheles culicifacies species A.</title>
        <authorList>
            <consortium name="The Broad Institute Genomics Platform"/>
            <person name="Neafsey D.E."/>
            <person name="Besansky N."/>
            <person name="Howell P."/>
            <person name="Walton C."/>
            <person name="Young S.K."/>
            <person name="Zeng Q."/>
            <person name="Gargeya S."/>
            <person name="Fitzgerald M."/>
            <person name="Haas B."/>
            <person name="Abouelleil A."/>
            <person name="Allen A.W."/>
            <person name="Alvarado L."/>
            <person name="Arachchi H.M."/>
            <person name="Berlin A.M."/>
            <person name="Chapman S.B."/>
            <person name="Gainer-Dewar J."/>
            <person name="Goldberg J."/>
            <person name="Griggs A."/>
            <person name="Gujja S."/>
            <person name="Hansen M."/>
            <person name="Howarth C."/>
            <person name="Imamovic A."/>
            <person name="Ireland A."/>
            <person name="Larimer J."/>
            <person name="McCowan C."/>
            <person name="Murphy C."/>
            <person name="Pearson M."/>
            <person name="Poon T.W."/>
            <person name="Priest M."/>
            <person name="Roberts A."/>
            <person name="Saif S."/>
            <person name="Shea T."/>
            <person name="Sisk P."/>
            <person name="Sykes S."/>
            <person name="Wortman J."/>
            <person name="Nusbaum C."/>
            <person name="Birren B."/>
        </authorList>
    </citation>
    <scope>NUCLEOTIDE SEQUENCE [LARGE SCALE GENOMIC DNA]</scope>
    <source>
        <strain evidence="3">A-37</strain>
    </source>
</reference>
<name>A0A182M458_9DIPT</name>
<proteinExistence type="predicted"/>
<organism evidence="2 3">
    <name type="scientific">Anopheles culicifacies</name>
    <dbReference type="NCBI Taxonomy" id="139723"/>
    <lineage>
        <taxon>Eukaryota</taxon>
        <taxon>Metazoa</taxon>
        <taxon>Ecdysozoa</taxon>
        <taxon>Arthropoda</taxon>
        <taxon>Hexapoda</taxon>
        <taxon>Insecta</taxon>
        <taxon>Pterygota</taxon>
        <taxon>Neoptera</taxon>
        <taxon>Endopterygota</taxon>
        <taxon>Diptera</taxon>
        <taxon>Nematocera</taxon>
        <taxon>Culicoidea</taxon>
        <taxon>Culicidae</taxon>
        <taxon>Anophelinae</taxon>
        <taxon>Anopheles</taxon>
        <taxon>culicifacies species complex</taxon>
    </lineage>
</organism>
<dbReference type="Proteomes" id="UP000075883">
    <property type="component" value="Unassembled WGS sequence"/>
</dbReference>
<evidence type="ECO:0000256" key="1">
    <source>
        <dbReference type="SAM" id="MobiDB-lite"/>
    </source>
</evidence>
<sequence>MYVVVPPLRVTLPIPDKTDPIDPTDLEEDAEEDQVTNPPMQNKTINVGYRNIVNNHNVINNATTHNVNNVNNVIVHITRNNANGALRTVVIRNNETTVLEEEPITKLPTSEAADCGAEDTTEQSTKASIVTLPCCTIVSPRVCRKQGDEWVCFHRKQYVCSQACTAKEMYLKPRKPSYQHPWLIMPPLKNAFARLHLCQSADCPRPGKI</sequence>
<dbReference type="EnsemblMetazoa" id="ACUA009024-RA">
    <property type="protein sequence ID" value="ACUA009024-PA"/>
    <property type="gene ID" value="ACUA009024"/>
</dbReference>
<feature type="region of interest" description="Disordered" evidence="1">
    <location>
        <begin position="14"/>
        <end position="43"/>
    </location>
</feature>
<evidence type="ECO:0000313" key="2">
    <source>
        <dbReference type="EnsemblMetazoa" id="ACUA009024-PA"/>
    </source>
</evidence>
<reference evidence="2" key="2">
    <citation type="submission" date="2020-05" db="UniProtKB">
        <authorList>
            <consortium name="EnsemblMetazoa"/>
        </authorList>
    </citation>
    <scope>IDENTIFICATION</scope>
    <source>
        <strain evidence="2">A-37</strain>
    </source>
</reference>
<dbReference type="AlphaFoldDB" id="A0A182M458"/>
<keyword evidence="3" id="KW-1185">Reference proteome</keyword>
<dbReference type="STRING" id="139723.A0A182M458"/>
<dbReference type="EMBL" id="AXCM01000202">
    <property type="status" value="NOT_ANNOTATED_CDS"/>
    <property type="molecule type" value="Genomic_DNA"/>
</dbReference>
<accession>A0A182M458</accession>
<feature type="compositionally biased region" description="Acidic residues" evidence="1">
    <location>
        <begin position="22"/>
        <end position="34"/>
    </location>
</feature>
<protein>
    <submittedName>
        <fullName evidence="2">Uncharacterized protein</fullName>
    </submittedName>
</protein>